<dbReference type="PANTHER" id="PTHR44169">
    <property type="entry name" value="NADPH-DEPENDENT 1-ACYLDIHYDROXYACETONE PHOSPHATE REDUCTASE"/>
    <property type="match status" value="1"/>
</dbReference>
<evidence type="ECO:0000313" key="5">
    <source>
        <dbReference type="Proteomes" id="UP000192366"/>
    </source>
</evidence>
<dbReference type="Gene3D" id="3.40.50.720">
    <property type="entry name" value="NAD(P)-binding Rossmann-like Domain"/>
    <property type="match status" value="1"/>
</dbReference>
<dbReference type="PANTHER" id="PTHR44169:SF6">
    <property type="entry name" value="NADPH-DEPENDENT 1-ACYLDIHYDROXYACETONE PHOSPHATE REDUCTASE"/>
    <property type="match status" value="1"/>
</dbReference>
<dbReference type="SUPFAM" id="SSF51735">
    <property type="entry name" value="NAD(P)-binding Rossmann-fold domains"/>
    <property type="match status" value="1"/>
</dbReference>
<keyword evidence="5" id="KW-1185">Reference proteome</keyword>
<evidence type="ECO:0000256" key="3">
    <source>
        <dbReference type="RuleBase" id="RU000363"/>
    </source>
</evidence>
<comment type="similarity">
    <text evidence="1 3">Belongs to the short-chain dehydrogenases/reductases (SDR) family.</text>
</comment>
<evidence type="ECO:0000256" key="2">
    <source>
        <dbReference type="ARBA" id="ARBA00023002"/>
    </source>
</evidence>
<dbReference type="OrthoDB" id="3212478at2"/>
<organism evidence="4 5">
    <name type="scientific">Mycolicibacterium bacteremicum</name>
    <name type="common">Mycobacterium bacteremicum</name>
    <dbReference type="NCBI Taxonomy" id="564198"/>
    <lineage>
        <taxon>Bacteria</taxon>
        <taxon>Bacillati</taxon>
        <taxon>Actinomycetota</taxon>
        <taxon>Actinomycetes</taxon>
        <taxon>Mycobacteriales</taxon>
        <taxon>Mycobacteriaceae</taxon>
        <taxon>Mycolicibacterium</taxon>
    </lineage>
</organism>
<dbReference type="EMBL" id="MVHJ01000001">
    <property type="protein sequence ID" value="ORA07211.1"/>
    <property type="molecule type" value="Genomic_DNA"/>
</dbReference>
<name>A0A1W9Z4F3_MYCBA</name>
<sequence length="233" mass="23903">MVAIGGKVVLVTGGRRGLGSALVDAALARGASKVYSTARERYTDARPGVVAVPLEVRDQASTAALADTVPDVDIVINNAGILLPGSLLTGDFGDIATTFDINAFGPLRVVRALAPVLAARGGGAVINVHSVLSWVAGSGAYGASKAAIWSLTNSLRVELQAQRTQVLGVHVGFIDTEMVADIAMPKTSPADVAATVLDALEADAHEVLVDDVTVAVKARLSGPVEDLTFDMAH</sequence>
<evidence type="ECO:0000256" key="1">
    <source>
        <dbReference type="ARBA" id="ARBA00006484"/>
    </source>
</evidence>
<proteinExistence type="inferred from homology"/>
<dbReference type="GO" id="GO:0016491">
    <property type="term" value="F:oxidoreductase activity"/>
    <property type="evidence" value="ECO:0007669"/>
    <property type="project" value="UniProtKB-KW"/>
</dbReference>
<keyword evidence="2" id="KW-0560">Oxidoreductase</keyword>
<gene>
    <name evidence="4" type="ORF">BST17_01725</name>
</gene>
<dbReference type="AlphaFoldDB" id="A0A1W9Z4F3"/>
<evidence type="ECO:0000313" key="4">
    <source>
        <dbReference type="EMBL" id="ORA07211.1"/>
    </source>
</evidence>
<dbReference type="Proteomes" id="UP000192366">
    <property type="component" value="Unassembled WGS sequence"/>
</dbReference>
<reference evidence="4 5" key="1">
    <citation type="submission" date="2017-02" db="EMBL/GenBank/DDBJ databases">
        <title>The new phylogeny of genus Mycobacterium.</title>
        <authorList>
            <person name="Tortoli E."/>
            <person name="Trovato A."/>
            <person name="Cirillo D.M."/>
        </authorList>
    </citation>
    <scope>NUCLEOTIDE SEQUENCE [LARGE SCALE GENOMIC DNA]</scope>
    <source>
        <strain evidence="4 5">DSM 45578</strain>
    </source>
</reference>
<accession>A0A1W9Z4F3</accession>
<dbReference type="STRING" id="564198.BST17_01725"/>
<dbReference type="InterPro" id="IPR036291">
    <property type="entry name" value="NAD(P)-bd_dom_sf"/>
</dbReference>
<dbReference type="InterPro" id="IPR020904">
    <property type="entry name" value="Sc_DH/Rdtase_CS"/>
</dbReference>
<dbReference type="PRINTS" id="PR00080">
    <property type="entry name" value="SDRFAMILY"/>
</dbReference>
<dbReference type="PROSITE" id="PS00061">
    <property type="entry name" value="ADH_SHORT"/>
    <property type="match status" value="1"/>
</dbReference>
<comment type="caution">
    <text evidence="4">The sequence shown here is derived from an EMBL/GenBank/DDBJ whole genome shotgun (WGS) entry which is preliminary data.</text>
</comment>
<dbReference type="InterPro" id="IPR002347">
    <property type="entry name" value="SDR_fam"/>
</dbReference>
<dbReference type="Pfam" id="PF00106">
    <property type="entry name" value="adh_short"/>
    <property type="match status" value="1"/>
</dbReference>
<protein>
    <submittedName>
        <fullName evidence="4">Short-chain dehydrogenase</fullName>
    </submittedName>
</protein>
<dbReference type="PRINTS" id="PR00081">
    <property type="entry name" value="GDHRDH"/>
</dbReference>
<dbReference type="RefSeq" id="WP_083054934.1">
    <property type="nucleotide sequence ID" value="NZ_JACKVM010000014.1"/>
</dbReference>
<dbReference type="NCBIfam" id="NF006119">
    <property type="entry name" value="PRK08264.1-5"/>
    <property type="match status" value="1"/>
</dbReference>